<evidence type="ECO:0000313" key="7">
    <source>
        <dbReference type="EMBL" id="EDR21643.1"/>
    </source>
</evidence>
<dbReference type="PROSITE" id="PS50011">
    <property type="entry name" value="PROTEIN_KINASE_DOM"/>
    <property type="match status" value="1"/>
</dbReference>
<keyword evidence="4" id="KW-0812">Transmembrane</keyword>
<keyword evidence="2 3" id="KW-0067">ATP-binding</keyword>
<evidence type="ECO:0000313" key="8">
    <source>
        <dbReference type="Proteomes" id="UP000008076"/>
    </source>
</evidence>
<feature type="binding site" evidence="3">
    <location>
        <position position="1064"/>
    </location>
    <ligand>
        <name>ATP</name>
        <dbReference type="ChEBI" id="CHEBI:30616"/>
    </ligand>
</feature>
<gene>
    <name evidence="7" type="ORF">EDI_280160</name>
</gene>
<name>B0EV06_ENTDS</name>
<feature type="transmembrane region" description="Helical" evidence="4">
    <location>
        <begin position="856"/>
        <end position="887"/>
    </location>
</feature>
<dbReference type="Pfam" id="PF00069">
    <property type="entry name" value="Pkinase"/>
    <property type="match status" value="1"/>
</dbReference>
<dbReference type="Gene3D" id="1.10.510.10">
    <property type="entry name" value="Transferase(Phosphotransferase) domain 1"/>
    <property type="match status" value="1"/>
</dbReference>
<evidence type="ECO:0000256" key="1">
    <source>
        <dbReference type="ARBA" id="ARBA00022741"/>
    </source>
</evidence>
<dbReference type="PROSITE" id="PS00108">
    <property type="entry name" value="PROTEIN_KINASE_ST"/>
    <property type="match status" value="1"/>
</dbReference>
<dbReference type="Gene3D" id="3.30.200.20">
    <property type="entry name" value="Phosphorylase Kinase, domain 1"/>
    <property type="match status" value="1"/>
</dbReference>
<dbReference type="SMART" id="SM00261">
    <property type="entry name" value="FU"/>
    <property type="match status" value="4"/>
</dbReference>
<evidence type="ECO:0000256" key="5">
    <source>
        <dbReference type="SAM" id="SignalP"/>
    </source>
</evidence>
<dbReference type="EC" id="2.7.11.25" evidence="7"/>
<dbReference type="InterPro" id="IPR017441">
    <property type="entry name" value="Protein_kinase_ATP_BS"/>
</dbReference>
<reference evidence="8" key="1">
    <citation type="submission" date="2007-12" db="EMBL/GenBank/DDBJ databases">
        <title>Annotation of Entamoeba dispar SAW760.</title>
        <authorList>
            <person name="Lorenzi H."/>
            <person name="Inman J."/>
            <person name="Schobel S."/>
            <person name="Amedeo P."/>
            <person name="Caler E."/>
        </authorList>
    </citation>
    <scope>NUCLEOTIDE SEQUENCE [LARGE SCALE GENOMIC DNA]</scope>
    <source>
        <strain evidence="8">ATCC PRA-260 / SAW760</strain>
    </source>
</reference>
<dbReference type="GeneID" id="5886784"/>
<keyword evidence="4" id="KW-0472">Membrane</keyword>
<dbReference type="OMA" id="NISICFN"/>
<keyword evidence="8" id="KW-1185">Reference proteome</keyword>
<keyword evidence="4" id="KW-1133">Transmembrane helix</keyword>
<proteinExistence type="predicted"/>
<dbReference type="RefSeq" id="XP_001741884.1">
    <property type="nucleotide sequence ID" value="XM_001741832.1"/>
</dbReference>
<keyword evidence="7" id="KW-0378">Hydrolase</keyword>
<dbReference type="InterPro" id="IPR053215">
    <property type="entry name" value="TKL_Ser/Thr_kinase"/>
</dbReference>
<dbReference type="KEGG" id="edi:EDI_280160"/>
<dbReference type="SMART" id="SM00220">
    <property type="entry name" value="S_TKc"/>
    <property type="match status" value="1"/>
</dbReference>
<dbReference type="eggNOG" id="KOG0192">
    <property type="taxonomic scope" value="Eukaryota"/>
</dbReference>
<dbReference type="InterPro" id="IPR006212">
    <property type="entry name" value="Furin_repeat"/>
</dbReference>
<dbReference type="InterPro" id="IPR000719">
    <property type="entry name" value="Prot_kinase_dom"/>
</dbReference>
<dbReference type="GO" id="GO:0004709">
    <property type="term" value="F:MAP kinase kinase kinase activity"/>
    <property type="evidence" value="ECO:0007669"/>
    <property type="project" value="UniProtKB-EC"/>
</dbReference>
<evidence type="ECO:0000256" key="2">
    <source>
        <dbReference type="ARBA" id="ARBA00022840"/>
    </source>
</evidence>
<dbReference type="EC" id="3.4.21.75" evidence="7"/>
<sequence>MTNYLLLFFFISFCIGEVCKKADGNDIIITVNPKCTGSTSISNELEGDYTKYSLVTILMNNNTGELYFGSTNPFKANKIIAKLEYSSLTYKLSFRSIKTNFELELISNSYSFKNVQFIFYNGNSPTRIIGGVDELWVNGSDTYNYNYHLPIQRTYINSNPTNLKFSSNNGIQYLISSYEGSINQVTPKSLNDKYFNQTCGGMIRYFSYNNIEIHDITTECNHQIKKGDEDDFSSFIVTTTVSLSNYNYLLSLSTNNYIIRNNYDSSKTHTVYTYPNQWLKYESTNQTKFNIYRKKEPYQRIEFSLTIEQSNEGTTLIKEIENNDKSISTLIISSSKHLSFSNDIKFSRTTSTTNKSQIMIVGMKGVTFSNGKNDYHCDTMIYKEETRECIECEYGYYLNSNKECQIGSHCNKTNEQNHCIECEYGYYINLNTKTCEEFKNGCKIGNETYCYQCKEGYIKEKGECKEIDNKCNKSERNYCLKCSNGYKIENNQCNGDKEDQCYYEGNTCVSCSNKYTLNNGKCSNKENRNGKNEEIYCENGKYINNNKCIECSKSEICQTNDIEIKCKYEEYLDNNKCINKTCEEDMIKDQNGKCNNNNNIQNCLNKSYVNGKCVECLNTYSPNLKGECINTKIEYCEEQNGYGCKRCEEGYYLTKDKKCLKCDSNCETCYGTPTYCMSCSNDKYLRNDKTCQSNEELNGTCLQILQDGSGCGICNKGYYRNGKGCSKCGKECLTCNQKDKCIICGEGYFMSSTGICKSTTTIKGCKGEIDKEYGCRECLTGYYLINKECSKCGKQCITCLNEKECNKCEDEYIIINKECIHYSNINKCKETKNNKCSKCSFWYEINEEGTKCNKEIVWWMIMIIIIIILIIIITIIIIIITMINYIIKRKEKKEQEKTTTIFKISQSNIKFISLGDGIITNKKEIEIGEGEKIEVNKEIRELICIGNEKKEKKKIQISSKEENEKYSIRTNPNIITIEGGYACEFEIFIIIKCTTKIKEQIMIISKTLNKTQEEIIKSISIKGETQISTRLDPDEIKEEHKIGEGSFGIVYIGEFRGNQVAIKKIKQIEENENKMKEFEKEVMMLDKFRSEYIIHFYGAVFIPNKICMVTEYAKYGSIQDLINKRTNTEIPNKIRIKFMLDGAKGISYLHSNGILHRDIKPDNFLVVTIDDNIGVNCKLTDFGASRNINMMMTNMTFTKGIGTPKYMAPEILNREHYKMESDIYSYSITMLQIITWEDPFPKTEFKFPWDIANTITTGKRPPIIQEVKEDIKEIIEKTWKQEPKERITIKEVVRMLERIQSNN</sequence>
<organism evidence="8">
    <name type="scientific">Entamoeba dispar (strain ATCC PRA-260 / SAW760)</name>
    <dbReference type="NCBI Taxonomy" id="370354"/>
    <lineage>
        <taxon>Eukaryota</taxon>
        <taxon>Amoebozoa</taxon>
        <taxon>Evosea</taxon>
        <taxon>Archamoebae</taxon>
        <taxon>Mastigamoebida</taxon>
        <taxon>Entamoebidae</taxon>
        <taxon>Entamoeba</taxon>
    </lineage>
</organism>
<keyword evidence="7" id="KW-0808">Transferase</keyword>
<dbReference type="InterPro" id="IPR011009">
    <property type="entry name" value="Kinase-like_dom_sf"/>
</dbReference>
<protein>
    <submittedName>
        <fullName evidence="7">Protein serine/threonine kinase, putative</fullName>
        <ecNumber evidence="7">2.7.11.25</ecNumber>
        <ecNumber evidence="7">3.4.21.6</ecNumber>
        <ecNumber evidence="7">3.4.21.75</ecNumber>
    </submittedName>
</protein>
<dbReference type="VEuPathDB" id="AmoebaDB:EDI_280160"/>
<evidence type="ECO:0000256" key="4">
    <source>
        <dbReference type="SAM" id="Phobius"/>
    </source>
</evidence>
<keyword evidence="1 3" id="KW-0547">Nucleotide-binding</keyword>
<dbReference type="EC" id="3.4.21.6" evidence="7"/>
<dbReference type="CDD" id="cd13999">
    <property type="entry name" value="STKc_MAP3K-like"/>
    <property type="match status" value="1"/>
</dbReference>
<dbReference type="PANTHER" id="PTHR45756">
    <property type="entry name" value="PALMITOYLTRANSFERASE"/>
    <property type="match status" value="1"/>
</dbReference>
<dbReference type="PROSITE" id="PS00107">
    <property type="entry name" value="PROTEIN_KINASE_ATP"/>
    <property type="match status" value="1"/>
</dbReference>
<dbReference type="GO" id="GO:0005524">
    <property type="term" value="F:ATP binding"/>
    <property type="evidence" value="ECO:0007669"/>
    <property type="project" value="UniProtKB-UniRule"/>
</dbReference>
<dbReference type="InterPro" id="IPR008271">
    <property type="entry name" value="Ser/Thr_kinase_AS"/>
</dbReference>
<dbReference type="InterPro" id="IPR009030">
    <property type="entry name" value="Growth_fac_rcpt_cys_sf"/>
</dbReference>
<feature type="signal peptide" evidence="5">
    <location>
        <begin position="1"/>
        <end position="16"/>
    </location>
</feature>
<dbReference type="SUPFAM" id="SSF56112">
    <property type="entry name" value="Protein kinase-like (PK-like)"/>
    <property type="match status" value="1"/>
</dbReference>
<feature type="chain" id="PRO_5002747994" evidence="5">
    <location>
        <begin position="17"/>
        <end position="1303"/>
    </location>
</feature>
<evidence type="ECO:0000256" key="3">
    <source>
        <dbReference type="PROSITE-ProRule" id="PRU10141"/>
    </source>
</evidence>
<accession>B0EV06</accession>
<dbReference type="OrthoDB" id="10376491at2759"/>
<keyword evidence="7" id="KW-0418">Kinase</keyword>
<dbReference type="GO" id="GO:0004252">
    <property type="term" value="F:serine-type endopeptidase activity"/>
    <property type="evidence" value="ECO:0007669"/>
    <property type="project" value="UniProtKB-EC"/>
</dbReference>
<keyword evidence="5" id="KW-0732">Signal</keyword>
<dbReference type="PANTHER" id="PTHR45756:SF1">
    <property type="entry name" value="PROTEIN KINASE DOMAIN CONTAINING PROTEIN"/>
    <property type="match status" value="1"/>
</dbReference>
<feature type="domain" description="Protein kinase" evidence="6">
    <location>
        <begin position="1036"/>
        <end position="1299"/>
    </location>
</feature>
<dbReference type="EMBL" id="DS551005">
    <property type="protein sequence ID" value="EDR21643.1"/>
    <property type="molecule type" value="Genomic_DNA"/>
</dbReference>
<dbReference type="Proteomes" id="UP000008076">
    <property type="component" value="Unassembled WGS sequence"/>
</dbReference>
<dbReference type="Gene3D" id="2.10.220.10">
    <property type="entry name" value="Hormone Receptor, Insulin-like Growth Factor Receptor 1, Chain A, domain 2"/>
    <property type="match status" value="1"/>
</dbReference>
<dbReference type="SUPFAM" id="SSF57184">
    <property type="entry name" value="Growth factor receptor domain"/>
    <property type="match status" value="3"/>
</dbReference>
<evidence type="ECO:0000259" key="6">
    <source>
        <dbReference type="PROSITE" id="PS50011"/>
    </source>
</evidence>